<dbReference type="SMART" id="SM00360">
    <property type="entry name" value="RRM"/>
    <property type="match status" value="1"/>
</dbReference>
<comment type="caution">
    <text evidence="5">The sequence shown here is derived from an EMBL/GenBank/DDBJ whole genome shotgun (WGS) entry which is preliminary data.</text>
</comment>
<reference evidence="5" key="1">
    <citation type="submission" date="2021-06" db="EMBL/GenBank/DDBJ databases">
        <authorList>
            <person name="Kallberg Y."/>
            <person name="Tangrot J."/>
            <person name="Rosling A."/>
        </authorList>
    </citation>
    <scope>NUCLEOTIDE SEQUENCE</scope>
    <source>
        <strain evidence="5">FL130A</strain>
    </source>
</reference>
<dbReference type="Gene3D" id="3.30.70.330">
    <property type="match status" value="1"/>
</dbReference>
<dbReference type="Proteomes" id="UP000789508">
    <property type="component" value="Unassembled WGS sequence"/>
</dbReference>
<proteinExistence type="inferred from homology"/>
<feature type="region of interest" description="Disordered" evidence="3">
    <location>
        <begin position="416"/>
        <end position="439"/>
    </location>
</feature>
<dbReference type="OrthoDB" id="10065185at2759"/>
<comment type="similarity">
    <text evidence="1">Belongs to the RRM CPSF6/7 family.</text>
</comment>
<dbReference type="CDD" id="cd12372">
    <property type="entry name" value="RRM_CFIm68_CFIm59"/>
    <property type="match status" value="1"/>
</dbReference>
<dbReference type="InterPro" id="IPR034772">
    <property type="entry name" value="CPSF6/7"/>
</dbReference>
<keyword evidence="2" id="KW-0694">RNA-binding</keyword>
<dbReference type="InterPro" id="IPR035979">
    <property type="entry name" value="RBD_domain_sf"/>
</dbReference>
<evidence type="ECO:0000313" key="5">
    <source>
        <dbReference type="EMBL" id="CAG8529820.1"/>
    </source>
</evidence>
<keyword evidence="6" id="KW-1185">Reference proteome</keyword>
<feature type="compositionally biased region" description="Low complexity" evidence="3">
    <location>
        <begin position="254"/>
        <end position="270"/>
    </location>
</feature>
<dbReference type="Pfam" id="PF00076">
    <property type="entry name" value="RRM_1"/>
    <property type="match status" value="1"/>
</dbReference>
<evidence type="ECO:0000256" key="1">
    <source>
        <dbReference type="ARBA" id="ARBA00006265"/>
    </source>
</evidence>
<dbReference type="SUPFAM" id="SSF54928">
    <property type="entry name" value="RNA-binding domain, RBD"/>
    <property type="match status" value="1"/>
</dbReference>
<dbReference type="GO" id="GO:0003723">
    <property type="term" value="F:RNA binding"/>
    <property type="evidence" value="ECO:0007669"/>
    <property type="project" value="UniProtKB-UniRule"/>
</dbReference>
<accession>A0A9N9FEH0</accession>
<dbReference type="GO" id="GO:0006397">
    <property type="term" value="P:mRNA processing"/>
    <property type="evidence" value="ECO:0007669"/>
    <property type="project" value="UniProtKB-KW"/>
</dbReference>
<dbReference type="PROSITE" id="PS50102">
    <property type="entry name" value="RRM"/>
    <property type="match status" value="1"/>
</dbReference>
<protein>
    <submittedName>
        <fullName evidence="5">1462_t:CDS:1</fullName>
    </submittedName>
</protein>
<dbReference type="InterPro" id="IPR000504">
    <property type="entry name" value="RRM_dom"/>
</dbReference>
<dbReference type="GO" id="GO:0005634">
    <property type="term" value="C:nucleus"/>
    <property type="evidence" value="ECO:0007669"/>
    <property type="project" value="UniProtKB-SubCell"/>
</dbReference>
<evidence type="ECO:0000256" key="3">
    <source>
        <dbReference type="SAM" id="MobiDB-lite"/>
    </source>
</evidence>
<feature type="region of interest" description="Disordered" evidence="3">
    <location>
        <begin position="239"/>
        <end position="305"/>
    </location>
</feature>
<name>A0A9N9FEH0_9GLOM</name>
<feature type="domain" description="RRM" evidence="4">
    <location>
        <begin position="156"/>
        <end position="237"/>
    </location>
</feature>
<feature type="compositionally biased region" description="Basic and acidic residues" evidence="3">
    <location>
        <begin position="428"/>
        <end position="439"/>
    </location>
</feature>
<gene>
    <name evidence="5" type="ORF">ALEPTO_LOCUS4881</name>
</gene>
<feature type="non-terminal residue" evidence="5">
    <location>
        <position position="1"/>
    </location>
</feature>
<evidence type="ECO:0000313" key="6">
    <source>
        <dbReference type="Proteomes" id="UP000789508"/>
    </source>
</evidence>
<evidence type="ECO:0000259" key="4">
    <source>
        <dbReference type="PROSITE" id="PS50102"/>
    </source>
</evidence>
<organism evidence="5 6">
    <name type="scientific">Ambispora leptoticha</name>
    <dbReference type="NCBI Taxonomy" id="144679"/>
    <lineage>
        <taxon>Eukaryota</taxon>
        <taxon>Fungi</taxon>
        <taxon>Fungi incertae sedis</taxon>
        <taxon>Mucoromycota</taxon>
        <taxon>Glomeromycotina</taxon>
        <taxon>Glomeromycetes</taxon>
        <taxon>Archaeosporales</taxon>
        <taxon>Ambisporaceae</taxon>
        <taxon>Ambispora</taxon>
    </lineage>
</organism>
<dbReference type="AlphaFoldDB" id="A0A9N9FEH0"/>
<dbReference type="EMBL" id="CAJVPS010001222">
    <property type="protein sequence ID" value="CAG8529820.1"/>
    <property type="molecule type" value="Genomic_DNA"/>
</dbReference>
<sequence>MDDDGFDLYGEESFGANEGTVCILNDMEFTRFYYDLLIIDLSSFLMNPYYVSASCPYPTKHDDLYDEILGDEDDRPTKQVDDDDLFADFGEVDTKVRSYFTAQQQEFEIKEEEGTSSSINAVEGESRVERRGISPAAVNFQASLPIEHKVQSNATKALYLGELNWWTTDEDLRTIARDAGVTNELKEITFYEHKVNGKSRGVAYVEFTSPEAASKVKERLEIIEVTGKKCVVNFTSADNGNPFKTVPKEPPPKATRQAHQTQSAAATSVSRGAASLPARPSAVRPPGFEFNRGAFRPNPMAPGPRDFFPPPISPYGAFPGANRGYMNGFGGTDPSFAPMNPMMGRGGMMGMRGQPGPIRRGMMPGRGAMRGVYGDEFMGGFGGAPTGPGFPAPHFNPAFFPEQGYVNEEVPVAPRGQRVYDVPHGMKRPREEEEHMDGR</sequence>
<evidence type="ECO:0000256" key="2">
    <source>
        <dbReference type="PROSITE-ProRule" id="PRU00176"/>
    </source>
</evidence>
<dbReference type="PANTHER" id="PTHR23204">
    <property type="entry name" value="CLEAVAGE AND POLYADENYLATION SPECIFIC FACTOR"/>
    <property type="match status" value="1"/>
</dbReference>
<dbReference type="InterPro" id="IPR012677">
    <property type="entry name" value="Nucleotide-bd_a/b_plait_sf"/>
</dbReference>